<protein>
    <recommendedName>
        <fullName evidence="4">Cys-tRNA(Pro)/Cys-tRNA(Cys) deacylase</fullName>
        <ecNumber evidence="4">4.2.-.-</ecNumber>
    </recommendedName>
</protein>
<reference evidence="6 7" key="1">
    <citation type="submission" date="2020-04" db="EMBL/GenBank/DDBJ databases">
        <title>Description of novel Gluconacetobacter.</title>
        <authorList>
            <person name="Sombolestani A."/>
        </authorList>
    </citation>
    <scope>NUCLEOTIDE SEQUENCE [LARGE SCALE GENOMIC DNA]</scope>
    <source>
        <strain evidence="6 7">LMG 27800</strain>
    </source>
</reference>
<organism evidence="6 7">
    <name type="scientific">Gluconacetobacter takamatsuzukensis</name>
    <dbReference type="NCBI Taxonomy" id="1286190"/>
    <lineage>
        <taxon>Bacteria</taxon>
        <taxon>Pseudomonadati</taxon>
        <taxon>Pseudomonadota</taxon>
        <taxon>Alphaproteobacteria</taxon>
        <taxon>Acetobacterales</taxon>
        <taxon>Acetobacteraceae</taxon>
        <taxon>Gluconacetobacter</taxon>
    </lineage>
</organism>
<name>A0A7W4KG81_9PROT</name>
<dbReference type="CDD" id="cd00002">
    <property type="entry name" value="YbaK_deacylase"/>
    <property type="match status" value="1"/>
</dbReference>
<evidence type="ECO:0000256" key="2">
    <source>
        <dbReference type="ARBA" id="ARBA00022917"/>
    </source>
</evidence>
<sequence length="167" mass="17554">MQQDRTAATSFLTEHGVRFSVHRYDYDPAGAPIGMQAASAIGQDPSCVFKTLMVRVDREQPVCLLVPAASKVNLKQVAALFGGRNARMIPANEAEDLTGFQVGGISPFGQKTQVPVVIDDAASGKDAIYINAGARGLVVRIAPDDARRAANATLAPISAPQPGADTH</sequence>
<dbReference type="AlphaFoldDB" id="A0A7W4KG81"/>
<dbReference type="Pfam" id="PF04073">
    <property type="entry name" value="tRNA_edit"/>
    <property type="match status" value="1"/>
</dbReference>
<dbReference type="GO" id="GO:0002161">
    <property type="term" value="F:aminoacyl-tRNA deacylase activity"/>
    <property type="evidence" value="ECO:0007669"/>
    <property type="project" value="InterPro"/>
</dbReference>
<keyword evidence="3 4" id="KW-0456">Lyase</keyword>
<dbReference type="InterPro" id="IPR007214">
    <property type="entry name" value="YbaK/aa-tRNA-synth-assoc-dom"/>
</dbReference>
<dbReference type="NCBIfam" id="TIGR00011">
    <property type="entry name" value="YbaK_EbsC"/>
    <property type="match status" value="1"/>
</dbReference>
<dbReference type="GO" id="GO:0006412">
    <property type="term" value="P:translation"/>
    <property type="evidence" value="ECO:0007669"/>
    <property type="project" value="UniProtKB-KW"/>
</dbReference>
<dbReference type="Proteomes" id="UP000540556">
    <property type="component" value="Unassembled WGS sequence"/>
</dbReference>
<keyword evidence="7" id="KW-1185">Reference proteome</keyword>
<evidence type="ECO:0000313" key="6">
    <source>
        <dbReference type="EMBL" id="MBB2206339.1"/>
    </source>
</evidence>
<dbReference type="PANTHER" id="PTHR30411">
    <property type="entry name" value="CYTOPLASMIC PROTEIN"/>
    <property type="match status" value="1"/>
</dbReference>
<dbReference type="PANTHER" id="PTHR30411:SF0">
    <property type="entry name" value="CYS-TRNA(PRO)_CYS-TRNA(CYS) DEACYLASE YBAK"/>
    <property type="match status" value="1"/>
</dbReference>
<keyword evidence="2 4" id="KW-0648">Protein biosynthesis</keyword>
<dbReference type="SUPFAM" id="SSF55826">
    <property type="entry name" value="YbaK/ProRS associated domain"/>
    <property type="match status" value="1"/>
</dbReference>
<evidence type="ECO:0000313" key="7">
    <source>
        <dbReference type="Proteomes" id="UP000540556"/>
    </source>
</evidence>
<dbReference type="RefSeq" id="WP_182950875.1">
    <property type="nucleotide sequence ID" value="NZ_JABEQK010000014.1"/>
</dbReference>
<proteinExistence type="inferred from homology"/>
<dbReference type="InterPro" id="IPR004369">
    <property type="entry name" value="Prolyl-tRNA_editing_YbaK/EbsC"/>
</dbReference>
<evidence type="ECO:0000259" key="5">
    <source>
        <dbReference type="Pfam" id="PF04073"/>
    </source>
</evidence>
<dbReference type="PIRSF" id="PIRSF006181">
    <property type="entry name" value="EbsC_YbaK"/>
    <property type="match status" value="1"/>
</dbReference>
<dbReference type="InterPro" id="IPR036754">
    <property type="entry name" value="YbaK/aa-tRNA-synt-asso_dom_sf"/>
</dbReference>
<evidence type="ECO:0000256" key="4">
    <source>
        <dbReference type="PIRNR" id="PIRNR006181"/>
    </source>
</evidence>
<evidence type="ECO:0000256" key="1">
    <source>
        <dbReference type="ARBA" id="ARBA00009798"/>
    </source>
</evidence>
<comment type="similarity">
    <text evidence="1 4">Belongs to the prolyl-tRNA editing family. YbaK/EbsC subfamily.</text>
</comment>
<evidence type="ECO:0000256" key="3">
    <source>
        <dbReference type="ARBA" id="ARBA00023239"/>
    </source>
</evidence>
<dbReference type="Gene3D" id="3.90.960.10">
    <property type="entry name" value="YbaK/aminoacyl-tRNA synthetase-associated domain"/>
    <property type="match status" value="1"/>
</dbReference>
<comment type="caution">
    <text evidence="6">The sequence shown here is derived from an EMBL/GenBank/DDBJ whole genome shotgun (WGS) entry which is preliminary data.</text>
</comment>
<dbReference type="GO" id="GO:0016829">
    <property type="term" value="F:lyase activity"/>
    <property type="evidence" value="ECO:0007669"/>
    <property type="project" value="UniProtKB-KW"/>
</dbReference>
<feature type="domain" description="YbaK/aminoacyl-tRNA synthetase-associated" evidence="5">
    <location>
        <begin position="36"/>
        <end position="148"/>
    </location>
</feature>
<gene>
    <name evidence="6" type="primary">ybaK</name>
    <name evidence="6" type="ORF">HLH27_15145</name>
</gene>
<dbReference type="EC" id="4.2.-.-" evidence="4"/>
<accession>A0A7W4KG81</accession>
<dbReference type="EMBL" id="JABEQK010000014">
    <property type="protein sequence ID" value="MBB2206339.1"/>
    <property type="molecule type" value="Genomic_DNA"/>
</dbReference>